<proteinExistence type="predicted"/>
<dbReference type="SUPFAM" id="SSF56219">
    <property type="entry name" value="DNase I-like"/>
    <property type="match status" value="1"/>
</dbReference>
<dbReference type="Pfam" id="PF14529">
    <property type="entry name" value="Exo_endo_phos_2"/>
    <property type="match status" value="1"/>
</dbReference>
<dbReference type="PANTHER" id="PTHR33273:SF4">
    <property type="entry name" value="ENDONUCLEASE_EXONUCLEASE_PHOSPHATASE DOMAIN-CONTAINING PROTEIN"/>
    <property type="match status" value="1"/>
</dbReference>
<keyword evidence="2" id="KW-1185">Reference proteome</keyword>
<dbReference type="InterPro" id="IPR005135">
    <property type="entry name" value="Endo/exonuclease/phosphatase"/>
</dbReference>
<dbReference type="RefSeq" id="XP_052750266.1">
    <property type="nucleotide sequence ID" value="XM_052894306.1"/>
</dbReference>
<protein>
    <submittedName>
        <fullName evidence="3">Uncharacterized protein LOC128200541</fullName>
    </submittedName>
</protein>
<sequence length="317" mass="35468">MVSSTPPLSGKTKIIQINLQHSQTATASLRRVLENNTQTISLIQEPWIRKNRICGLGNSGGKLLLDTSVSKPRTCILVPKHVPTLLINEFCSRNLTAVRLTRTEQHLPDIVLASAYLPSDEDIPTPELNLLVEFCEREKLDLVIAADSNAHHTLWGNGKCNNRGEEMLHFIFSNNLTLINKGSEPTFINARSQTIIDLTLTTVGISESVCDWHVSNEISCSDHRWIRFSINMELPKPQPRRIPRRTDQHKFLTLVREKFDNQLPLLDDLAVTDLDDSANYITSILTSSYEQSCALTTPQYGGGNTGGVQNWKDTVVS</sequence>
<evidence type="ECO:0000313" key="2">
    <source>
        <dbReference type="Proteomes" id="UP001652740"/>
    </source>
</evidence>
<evidence type="ECO:0000313" key="3">
    <source>
        <dbReference type="RefSeq" id="XP_052750266.1"/>
    </source>
</evidence>
<evidence type="ECO:0000259" key="1">
    <source>
        <dbReference type="Pfam" id="PF14529"/>
    </source>
</evidence>
<feature type="domain" description="Endonuclease/exonuclease/phosphatase" evidence="1">
    <location>
        <begin position="111"/>
        <end position="226"/>
    </location>
</feature>
<dbReference type="PANTHER" id="PTHR33273">
    <property type="entry name" value="DOMAIN-CONTAINING PROTEIN, PUTATIVE-RELATED"/>
    <property type="match status" value="1"/>
</dbReference>
<dbReference type="Gene3D" id="3.60.10.10">
    <property type="entry name" value="Endonuclease/exonuclease/phosphatase"/>
    <property type="match status" value="1"/>
</dbReference>
<name>A0ABM3MFV6_GALME</name>
<organism evidence="2 3">
    <name type="scientific">Galleria mellonella</name>
    <name type="common">Greater wax moth</name>
    <dbReference type="NCBI Taxonomy" id="7137"/>
    <lineage>
        <taxon>Eukaryota</taxon>
        <taxon>Metazoa</taxon>
        <taxon>Ecdysozoa</taxon>
        <taxon>Arthropoda</taxon>
        <taxon>Hexapoda</taxon>
        <taxon>Insecta</taxon>
        <taxon>Pterygota</taxon>
        <taxon>Neoptera</taxon>
        <taxon>Endopterygota</taxon>
        <taxon>Lepidoptera</taxon>
        <taxon>Glossata</taxon>
        <taxon>Ditrysia</taxon>
        <taxon>Pyraloidea</taxon>
        <taxon>Pyralidae</taxon>
        <taxon>Galleriinae</taxon>
        <taxon>Galleria</taxon>
    </lineage>
</organism>
<gene>
    <name evidence="3" type="primary">LOC128200541</name>
</gene>
<reference evidence="3" key="1">
    <citation type="submission" date="2025-08" db="UniProtKB">
        <authorList>
            <consortium name="RefSeq"/>
        </authorList>
    </citation>
    <scope>IDENTIFICATION</scope>
    <source>
        <tissue evidence="3">Whole larvae</tissue>
    </source>
</reference>
<dbReference type="InterPro" id="IPR036691">
    <property type="entry name" value="Endo/exonu/phosph_ase_sf"/>
</dbReference>
<dbReference type="GeneID" id="128200541"/>
<accession>A0ABM3MFV6</accession>
<dbReference type="Proteomes" id="UP001652740">
    <property type="component" value="Unplaced"/>
</dbReference>